<keyword evidence="3" id="KW-0479">Metal-binding</keyword>
<evidence type="ECO:0000256" key="6">
    <source>
        <dbReference type="SAM" id="MobiDB-lite"/>
    </source>
</evidence>
<dbReference type="InterPro" id="IPR006026">
    <property type="entry name" value="Peptidase_Metallo"/>
</dbReference>
<dbReference type="Pfam" id="PF00413">
    <property type="entry name" value="Peptidase_M10"/>
    <property type="match status" value="1"/>
</dbReference>
<evidence type="ECO:0000256" key="1">
    <source>
        <dbReference type="ARBA" id="ARBA00010370"/>
    </source>
</evidence>
<dbReference type="InterPro" id="IPR001818">
    <property type="entry name" value="Pept_M10_metallopeptidase"/>
</dbReference>
<dbReference type="RefSeq" id="XP_014673835.1">
    <property type="nucleotide sequence ID" value="XM_014818349.1"/>
</dbReference>
<feature type="domain" description="Peptidase metallopeptidase" evidence="8">
    <location>
        <begin position="153"/>
        <end position="300"/>
    </location>
</feature>
<keyword evidence="4" id="KW-0378">Hydrolase</keyword>
<sequence length="386" mass="43922">MWMQMRMRTNMLIVVVVVATLTSMSDCAPASDRRQDAEADERISFAVQYLQQYGYLSKVQNVFTEDEFSNALDLLSCKDVLCAGMHPLLGFLSDRLFNQNSGVASLRGPGQSLLDDVTFSKMKEPRCGVADIQRDEFQNPQLALNGVAEIVNLRDRWFKCEVTWRVLAGDNRRSDDELRLRAARDDEETADINLGFFRRYHGDPVPFDGSGGTYAHAFFPVSGGNLRGRIHFDRDEDWNVNGFPGRVMNYTMLHELGHTLGLYHSSTRNSVMYAFLTGSARFKEGLQDDDMRRINMLYDDNFDVEVPNARLPKESVPTRRPAPRIPTSPRRRITPVRSLEPTDDNAPGATLPKPRSTLSNTDVDQRPTFYKIHCYTGHCVKKFYRG</sequence>
<organism evidence="9 10">
    <name type="scientific">Priapulus caudatus</name>
    <name type="common">Priapulid worm</name>
    <dbReference type="NCBI Taxonomy" id="37621"/>
    <lineage>
        <taxon>Eukaryota</taxon>
        <taxon>Metazoa</taxon>
        <taxon>Ecdysozoa</taxon>
        <taxon>Scalidophora</taxon>
        <taxon>Priapulida</taxon>
        <taxon>Priapulimorpha</taxon>
        <taxon>Priapulimorphida</taxon>
        <taxon>Priapulidae</taxon>
        <taxon>Priapulus</taxon>
    </lineage>
</organism>
<evidence type="ECO:0000256" key="3">
    <source>
        <dbReference type="ARBA" id="ARBA00022723"/>
    </source>
</evidence>
<keyword evidence="2" id="KW-0645">Protease</keyword>
<dbReference type="GeneID" id="106814076"/>
<evidence type="ECO:0000313" key="9">
    <source>
        <dbReference type="Proteomes" id="UP000695022"/>
    </source>
</evidence>
<dbReference type="InterPro" id="IPR021190">
    <property type="entry name" value="Pept_M10A"/>
</dbReference>
<dbReference type="PRINTS" id="PR00138">
    <property type="entry name" value="MATRIXIN"/>
</dbReference>
<feature type="region of interest" description="Disordered" evidence="6">
    <location>
        <begin position="310"/>
        <end position="362"/>
    </location>
</feature>
<keyword evidence="9" id="KW-1185">Reference proteome</keyword>
<gene>
    <name evidence="10" type="primary">LOC106814076</name>
</gene>
<evidence type="ECO:0000256" key="4">
    <source>
        <dbReference type="ARBA" id="ARBA00022801"/>
    </source>
</evidence>
<evidence type="ECO:0000259" key="8">
    <source>
        <dbReference type="SMART" id="SM00235"/>
    </source>
</evidence>
<accession>A0ABM1ENR4</accession>
<dbReference type="SUPFAM" id="SSF55486">
    <property type="entry name" value="Metalloproteases ('zincins'), catalytic domain"/>
    <property type="match status" value="1"/>
</dbReference>
<dbReference type="PANTHER" id="PTHR10201">
    <property type="entry name" value="MATRIX METALLOPROTEINASE"/>
    <property type="match status" value="1"/>
</dbReference>
<dbReference type="Gene3D" id="3.40.390.10">
    <property type="entry name" value="Collagenase (Catalytic Domain)"/>
    <property type="match status" value="1"/>
</dbReference>
<feature type="chain" id="PRO_5045669609" evidence="7">
    <location>
        <begin position="28"/>
        <end position="386"/>
    </location>
</feature>
<evidence type="ECO:0000313" key="10">
    <source>
        <dbReference type="RefSeq" id="XP_014673835.1"/>
    </source>
</evidence>
<protein>
    <submittedName>
        <fullName evidence="10">Stromelysin-3-like</fullName>
    </submittedName>
</protein>
<dbReference type="InterPro" id="IPR024079">
    <property type="entry name" value="MetalloPept_cat_dom_sf"/>
</dbReference>
<reference evidence="10" key="1">
    <citation type="submission" date="2025-08" db="UniProtKB">
        <authorList>
            <consortium name="RefSeq"/>
        </authorList>
    </citation>
    <scope>IDENTIFICATION</scope>
</reference>
<feature type="signal peptide" evidence="7">
    <location>
        <begin position="1"/>
        <end position="27"/>
    </location>
</feature>
<evidence type="ECO:0000256" key="7">
    <source>
        <dbReference type="SAM" id="SignalP"/>
    </source>
</evidence>
<dbReference type="Proteomes" id="UP000695022">
    <property type="component" value="Unplaced"/>
</dbReference>
<name>A0ABM1ENR4_PRICU</name>
<dbReference type="SMART" id="SM00235">
    <property type="entry name" value="ZnMc"/>
    <property type="match status" value="1"/>
</dbReference>
<proteinExistence type="inferred from homology"/>
<evidence type="ECO:0000256" key="5">
    <source>
        <dbReference type="ARBA" id="ARBA00022833"/>
    </source>
</evidence>
<dbReference type="PANTHER" id="PTHR10201:SF331">
    <property type="entry name" value="MATRIX METALLOPROTEINASE-14-LIKE ISOFORM X1"/>
    <property type="match status" value="1"/>
</dbReference>
<evidence type="ECO:0000256" key="2">
    <source>
        <dbReference type="ARBA" id="ARBA00022670"/>
    </source>
</evidence>
<comment type="similarity">
    <text evidence="1">Belongs to the peptidase M10A family.</text>
</comment>
<keyword evidence="7" id="KW-0732">Signal</keyword>
<keyword evidence="5" id="KW-0862">Zinc</keyword>